<name>I4F1K9_MODI5</name>
<dbReference type="eggNOG" id="ENOG50348B8">
    <property type="taxonomic scope" value="Bacteria"/>
</dbReference>
<dbReference type="HOGENOM" id="CLU_509782_0_0_11"/>
<dbReference type="EMBL" id="FO203431">
    <property type="protein sequence ID" value="CCH89522.1"/>
    <property type="molecule type" value="Genomic_DNA"/>
</dbReference>
<gene>
    <name evidence="1" type="ordered locus">MODMU_4121</name>
</gene>
<dbReference type="OMA" id="PYEASAN"/>
<sequence length="534" mass="56998">MGGHVDIWGASPGEDAMDGGEDPAAVALVETSVPGVYLASGDLSVLGTHVVPLTFDPGAAKSKAADVAAMAVGGASLAAQVAHGINSARGLVRLSPETMAALKAGAKPFTKDGWNLGTLKDGNQFAHSVRWAPAGAQGATSVAASAGPAAAIMAIQMQLAEISALVEENIALTRSLLQAVEDERWASAKSHFDAIAEEFGHANALGEVTPSIWGQAQAQASETKLRELLELSLRAARRHHEELTALETSPARRTWLDTNARSVTQEAQTLLMAHSAWLRYQALRAGYLHRTAAEDPQDAALLERVIAGAQRRDAEVRAVAFPLLEDVYRLLRMLEEGTGSAWKKLFPGVRNREAVRAAAGYVATQLGALAGHHGAYQADPPPAPVEFTLLPLNPLKAVTSRLRWILREGETLVAVTKSGGWRELERYLVFTSSRILIVREGNFLSDGDVDQELPWTSVRTVAKVPDSDRDDGFDLRIQHGPVEKPDVRTFALRDSSLTHRGDAFVKRLTALVGEETGIGSISSPDAAVATVRTD</sequence>
<proteinExistence type="predicted"/>
<dbReference type="AlphaFoldDB" id="I4F1K9"/>
<evidence type="ECO:0000313" key="2">
    <source>
        <dbReference type="Proteomes" id="UP000006461"/>
    </source>
</evidence>
<dbReference type="STRING" id="477641.MODMU_4121"/>
<protein>
    <submittedName>
        <fullName evidence="1">Uncharacterized protein</fullName>
    </submittedName>
</protein>
<dbReference type="Proteomes" id="UP000006461">
    <property type="component" value="Chromosome"/>
</dbReference>
<evidence type="ECO:0000313" key="1">
    <source>
        <dbReference type="EMBL" id="CCH89522.1"/>
    </source>
</evidence>
<keyword evidence="2" id="KW-1185">Reference proteome</keyword>
<reference evidence="1 2" key="1">
    <citation type="journal article" date="2012" name="J. Bacteriol.">
        <title>Genome Sequence of Radiation-Resistant Modestobacter marinus Strain BC501, a Representative Actinobacterium That Thrives on Calcareous Stone Surfaces.</title>
        <authorList>
            <person name="Normand P."/>
            <person name="Gury J."/>
            <person name="Pujic P."/>
            <person name="Chouaia B."/>
            <person name="Crotti E."/>
            <person name="Brusetti L."/>
            <person name="Daffonchio D."/>
            <person name="Vacherie B."/>
            <person name="Barbe V."/>
            <person name="Medigue C."/>
            <person name="Calteau A."/>
            <person name="Ghodhbane-Gtari F."/>
            <person name="Essoussi I."/>
            <person name="Nouioui I."/>
            <person name="Abbassi-Ghozzi I."/>
            <person name="Gtari M."/>
        </authorList>
    </citation>
    <scope>NUCLEOTIDE SEQUENCE [LARGE SCALE GENOMIC DNA]</scope>
    <source>
        <strain evidence="2">BC 501</strain>
    </source>
</reference>
<organism evidence="1 2">
    <name type="scientific">Modestobacter italicus (strain DSM 44449 / CECT 9708 / BC 501)</name>
    <dbReference type="NCBI Taxonomy" id="2732864"/>
    <lineage>
        <taxon>Bacteria</taxon>
        <taxon>Bacillati</taxon>
        <taxon>Actinomycetota</taxon>
        <taxon>Actinomycetes</taxon>
        <taxon>Geodermatophilales</taxon>
        <taxon>Geodermatophilaceae</taxon>
        <taxon>Modestobacter</taxon>
    </lineage>
</organism>
<accession>I4F1K9</accession>
<dbReference type="KEGG" id="mmar:MODMU_4121"/>